<dbReference type="Gene3D" id="2.70.98.10">
    <property type="match status" value="1"/>
</dbReference>
<dbReference type="InterPro" id="IPR014718">
    <property type="entry name" value="GH-type_carb-bd"/>
</dbReference>
<dbReference type="NCBIfam" id="TIGR01180">
    <property type="entry name" value="aman2_put"/>
    <property type="match status" value="1"/>
</dbReference>
<dbReference type="GO" id="GO:0016798">
    <property type="term" value="F:hydrolase activity, acting on glycosyl bonds"/>
    <property type="evidence" value="ECO:0007669"/>
    <property type="project" value="UniProtKB-KW"/>
</dbReference>
<gene>
    <name evidence="8" type="ORF">QTN47_10950</name>
</gene>
<keyword evidence="3" id="KW-0106">Calcium</keyword>
<evidence type="ECO:0000256" key="4">
    <source>
        <dbReference type="SAM" id="MobiDB-lite"/>
    </source>
</evidence>
<evidence type="ECO:0000256" key="1">
    <source>
        <dbReference type="ARBA" id="ARBA00001913"/>
    </source>
</evidence>
<feature type="region of interest" description="Disordered" evidence="4">
    <location>
        <begin position="750"/>
        <end position="772"/>
    </location>
</feature>
<sequence>MSTCCHIPGLLKKLVCAASVSFVMNVANSQWVNKVSDPVEWINPLMGTDSKGSLSNGNTYPSIATPWGMNFWSPQTGNMGNGWMYQYSADKIRGFKQTHQPSPWMNDYGQFSIMPVTKHLALDENGRASWFTHKAEVVKPYYYSVYLADHDVTTEITPTERAAQFRFTFPSTDSSFIILDAFNKGSYVKIIPAEKKIVGYSTRNSGGVPTNFKNFFVAYFDKAFTTSSTWTDYKLTDKLETSADHAGAVIGFKTSKGEKVTMRISSSFISIEQAELNLTRELANDNFETTCKKAKDTWNKVLSRVSIEGGTIDQIRTFYSCFYRTLFFPNKLYEIDAQNKIVHYSPYNGQVLPGYMYAGTGFWDTFRALYPLLNLLYPSVNKEMQEGLINDYKEGGFLPEWSSPGYRSVMVGNNSASVVSDAYIKGMRGYDINTLYEALKHGANNEGPISAVGRDGVKYYNELGYVPYDVKINENAARTLEYAYDDFTIYQLGKALGKPQEELDLYAKRSQNYRNLFDPSTKLMRGKNKDGSFQTPFNPFKWGDAFTEGNSWHYSWSVFHDIKGLIGLMGGKKTFTSMLDSVFVMPPVFDDSYYGSVIHEIREMQIANMGQYAHGNQPIQHMIYLYNYAGEPWKTQYWVREAMNRLYKATPDGYCGDEDNGQTSAWYVFSSLGFYPVCPATDQYVLGAPLFQKATINLENGKQFVITAAANNADNRYVQSAQFAGKPYNKNWISHYDILKGGEFKVQMSATPNKSKGTEDAAAPYSFSDDHK</sequence>
<keyword evidence="9" id="KW-1185">Reference proteome</keyword>
<name>A0ABV3ZDR2_9BACT</name>
<organism evidence="8 9">
    <name type="scientific">Danxiaibacter flavus</name>
    <dbReference type="NCBI Taxonomy" id="3049108"/>
    <lineage>
        <taxon>Bacteria</taxon>
        <taxon>Pseudomonadati</taxon>
        <taxon>Bacteroidota</taxon>
        <taxon>Chitinophagia</taxon>
        <taxon>Chitinophagales</taxon>
        <taxon>Chitinophagaceae</taxon>
        <taxon>Danxiaibacter</taxon>
    </lineage>
</organism>
<evidence type="ECO:0000256" key="3">
    <source>
        <dbReference type="ARBA" id="ARBA00022837"/>
    </source>
</evidence>
<dbReference type="PANTHER" id="PTHR12143">
    <property type="entry name" value="PEPTIDE N-GLYCANASE PNGASE -RELATED"/>
    <property type="match status" value="1"/>
</dbReference>
<feature type="domain" description="Glycosyl hydrolase family 92 N-terminal" evidence="7">
    <location>
        <begin position="41"/>
        <end position="267"/>
    </location>
</feature>
<evidence type="ECO:0000313" key="9">
    <source>
        <dbReference type="Proteomes" id="UP001560573"/>
    </source>
</evidence>
<dbReference type="Gene3D" id="1.20.1610.10">
    <property type="entry name" value="alpha-1,2-mannosidases domains"/>
    <property type="match status" value="1"/>
</dbReference>
<reference evidence="8 9" key="1">
    <citation type="submission" date="2023-07" db="EMBL/GenBank/DDBJ databases">
        <authorList>
            <person name="Lian W.-H."/>
        </authorList>
    </citation>
    <scope>NUCLEOTIDE SEQUENCE [LARGE SCALE GENOMIC DNA]</scope>
    <source>
        <strain evidence="8 9">SYSU DXS3180</strain>
    </source>
</reference>
<feature type="chain" id="PRO_5046593649" evidence="5">
    <location>
        <begin position="30"/>
        <end position="772"/>
    </location>
</feature>
<dbReference type="Gene3D" id="1.20.1050.60">
    <property type="entry name" value="alpha-1,2-mannosidase"/>
    <property type="match status" value="1"/>
</dbReference>
<proteinExistence type="predicted"/>
<accession>A0ABV3ZDR2</accession>
<evidence type="ECO:0000259" key="7">
    <source>
        <dbReference type="Pfam" id="PF17678"/>
    </source>
</evidence>
<dbReference type="Pfam" id="PF17678">
    <property type="entry name" value="Glyco_hydro_92N"/>
    <property type="match status" value="1"/>
</dbReference>
<dbReference type="PANTHER" id="PTHR12143:SF43">
    <property type="entry name" value="PUTATIVE-RELATED"/>
    <property type="match status" value="1"/>
</dbReference>
<keyword evidence="8" id="KW-0326">Glycosidase</keyword>
<dbReference type="InterPro" id="IPR041371">
    <property type="entry name" value="GH92_N"/>
</dbReference>
<dbReference type="InterPro" id="IPR005887">
    <property type="entry name" value="GH92_a_mannosidase_put"/>
</dbReference>
<dbReference type="EMBL" id="JAULBC010000003">
    <property type="protein sequence ID" value="MEX6688016.1"/>
    <property type="molecule type" value="Genomic_DNA"/>
</dbReference>
<comment type="caution">
    <text evidence="8">The sequence shown here is derived from an EMBL/GenBank/DDBJ whole genome shotgun (WGS) entry which is preliminary data.</text>
</comment>
<dbReference type="Pfam" id="PF07971">
    <property type="entry name" value="Glyco_hydro_92"/>
    <property type="match status" value="1"/>
</dbReference>
<comment type="subunit">
    <text evidence="2">Monomer.</text>
</comment>
<dbReference type="SUPFAM" id="SSF48208">
    <property type="entry name" value="Six-hairpin glycosidases"/>
    <property type="match status" value="1"/>
</dbReference>
<keyword evidence="5" id="KW-0732">Signal</keyword>
<protein>
    <submittedName>
        <fullName evidence="8">GH92 family glycosyl hydrolase</fullName>
        <ecNumber evidence="8">3.2.1.-</ecNumber>
    </submittedName>
</protein>
<feature type="domain" description="Glycosyl hydrolase family 92" evidence="6">
    <location>
        <begin position="273"/>
        <end position="749"/>
    </location>
</feature>
<evidence type="ECO:0000256" key="2">
    <source>
        <dbReference type="ARBA" id="ARBA00011245"/>
    </source>
</evidence>
<comment type="cofactor">
    <cofactor evidence="1">
        <name>Ca(2+)</name>
        <dbReference type="ChEBI" id="CHEBI:29108"/>
    </cofactor>
</comment>
<dbReference type="InterPro" id="IPR050883">
    <property type="entry name" value="PNGase"/>
</dbReference>
<evidence type="ECO:0000259" key="6">
    <source>
        <dbReference type="Pfam" id="PF07971"/>
    </source>
</evidence>
<evidence type="ECO:0000313" key="8">
    <source>
        <dbReference type="EMBL" id="MEX6688016.1"/>
    </source>
</evidence>
<dbReference type="RefSeq" id="WP_369329423.1">
    <property type="nucleotide sequence ID" value="NZ_JAULBC010000003.1"/>
</dbReference>
<feature type="signal peptide" evidence="5">
    <location>
        <begin position="1"/>
        <end position="29"/>
    </location>
</feature>
<keyword evidence="8" id="KW-0378">Hydrolase</keyword>
<evidence type="ECO:0000256" key="5">
    <source>
        <dbReference type="SAM" id="SignalP"/>
    </source>
</evidence>
<dbReference type="InterPro" id="IPR008928">
    <property type="entry name" value="6-hairpin_glycosidase_sf"/>
</dbReference>
<dbReference type="Gene3D" id="3.30.2080.10">
    <property type="entry name" value="GH92 mannosidase domain"/>
    <property type="match status" value="1"/>
</dbReference>
<dbReference type="Proteomes" id="UP001560573">
    <property type="component" value="Unassembled WGS sequence"/>
</dbReference>
<dbReference type="InterPro" id="IPR012939">
    <property type="entry name" value="Glyco_hydro_92"/>
</dbReference>
<dbReference type="EC" id="3.2.1.-" evidence="8"/>